<dbReference type="SUPFAM" id="SSF52087">
    <property type="entry name" value="CRAL/TRIO domain"/>
    <property type="match status" value="1"/>
</dbReference>
<dbReference type="EMBL" id="VSRR010001580">
    <property type="protein sequence ID" value="MPC26285.1"/>
    <property type="molecule type" value="Genomic_DNA"/>
</dbReference>
<protein>
    <submittedName>
        <fullName evidence="2">Alpha-tocopherol transfer protein-like</fullName>
    </submittedName>
</protein>
<dbReference type="PANTHER" id="PTHR10174:SF224">
    <property type="entry name" value="RETINOL-BINDING PROTEIN PINTA"/>
    <property type="match status" value="1"/>
</dbReference>
<organism evidence="2 3">
    <name type="scientific">Portunus trituberculatus</name>
    <name type="common">Swimming crab</name>
    <name type="synonym">Neptunus trituberculatus</name>
    <dbReference type="NCBI Taxonomy" id="210409"/>
    <lineage>
        <taxon>Eukaryota</taxon>
        <taxon>Metazoa</taxon>
        <taxon>Ecdysozoa</taxon>
        <taxon>Arthropoda</taxon>
        <taxon>Crustacea</taxon>
        <taxon>Multicrustacea</taxon>
        <taxon>Malacostraca</taxon>
        <taxon>Eumalacostraca</taxon>
        <taxon>Eucarida</taxon>
        <taxon>Decapoda</taxon>
        <taxon>Pleocyemata</taxon>
        <taxon>Brachyura</taxon>
        <taxon>Eubrachyura</taxon>
        <taxon>Portunoidea</taxon>
        <taxon>Portunidae</taxon>
        <taxon>Portuninae</taxon>
        <taxon>Portunus</taxon>
    </lineage>
</organism>
<proteinExistence type="predicted"/>
<gene>
    <name evidence="2" type="primary">Ttpal_2</name>
    <name evidence="2" type="ORF">E2C01_019421</name>
</gene>
<dbReference type="InterPro" id="IPR001251">
    <property type="entry name" value="CRAL-TRIO_dom"/>
</dbReference>
<evidence type="ECO:0000259" key="1">
    <source>
        <dbReference type="PROSITE" id="PS50191"/>
    </source>
</evidence>
<keyword evidence="3" id="KW-1185">Reference proteome</keyword>
<sequence>MDGDTTLVMPLPRSAKDQSITLLARPGLRNPNTTSMDDMMKAVLVTLDLIQEEEESLGIVGFQMLLDAGEMTLAHASQITPPLMKKFATLIQDGYPMRPKGLNYINTPAAFDTVFNIFRSFMKEKMKKRVHIHGSDMESLYKQVPREMLPVEYGGTNGTVEEIKSTRRLSICINTPKSFLVYQQQLNSVTKNKRNE</sequence>
<dbReference type="Gene3D" id="3.40.525.10">
    <property type="entry name" value="CRAL-TRIO lipid binding domain"/>
    <property type="match status" value="1"/>
</dbReference>
<dbReference type="Proteomes" id="UP000324222">
    <property type="component" value="Unassembled WGS sequence"/>
</dbReference>
<dbReference type="PANTHER" id="PTHR10174">
    <property type="entry name" value="ALPHA-TOCOPHEROL TRANSFER PROTEIN-RELATED"/>
    <property type="match status" value="1"/>
</dbReference>
<comment type="caution">
    <text evidence="2">The sequence shown here is derived from an EMBL/GenBank/DDBJ whole genome shotgun (WGS) entry which is preliminary data.</text>
</comment>
<dbReference type="GO" id="GO:0016020">
    <property type="term" value="C:membrane"/>
    <property type="evidence" value="ECO:0007669"/>
    <property type="project" value="TreeGrafter"/>
</dbReference>
<name>A0A5B7DY81_PORTR</name>
<dbReference type="GO" id="GO:1902936">
    <property type="term" value="F:phosphatidylinositol bisphosphate binding"/>
    <property type="evidence" value="ECO:0007669"/>
    <property type="project" value="TreeGrafter"/>
</dbReference>
<dbReference type="PRINTS" id="PR00180">
    <property type="entry name" value="CRETINALDHBP"/>
</dbReference>
<evidence type="ECO:0000313" key="2">
    <source>
        <dbReference type="EMBL" id="MPC26285.1"/>
    </source>
</evidence>
<dbReference type="Gene3D" id="1.20.5.1200">
    <property type="entry name" value="Alpha-tocopherol transfer"/>
    <property type="match status" value="1"/>
</dbReference>
<dbReference type="OrthoDB" id="6682367at2759"/>
<dbReference type="InterPro" id="IPR036865">
    <property type="entry name" value="CRAL-TRIO_dom_sf"/>
</dbReference>
<dbReference type="SMART" id="SM00516">
    <property type="entry name" value="SEC14"/>
    <property type="match status" value="1"/>
</dbReference>
<dbReference type="PROSITE" id="PS50191">
    <property type="entry name" value="CRAL_TRIO"/>
    <property type="match status" value="1"/>
</dbReference>
<dbReference type="AlphaFoldDB" id="A0A5B7DY81"/>
<accession>A0A5B7DY81</accession>
<dbReference type="Pfam" id="PF00650">
    <property type="entry name" value="CRAL_TRIO"/>
    <property type="match status" value="1"/>
</dbReference>
<dbReference type="CDD" id="cd00170">
    <property type="entry name" value="SEC14"/>
    <property type="match status" value="1"/>
</dbReference>
<reference evidence="2 3" key="1">
    <citation type="submission" date="2019-05" db="EMBL/GenBank/DDBJ databases">
        <title>Another draft genome of Portunus trituberculatus and its Hox gene families provides insights of decapod evolution.</title>
        <authorList>
            <person name="Jeong J.-H."/>
            <person name="Song I."/>
            <person name="Kim S."/>
            <person name="Choi T."/>
            <person name="Kim D."/>
            <person name="Ryu S."/>
            <person name="Kim W."/>
        </authorList>
    </citation>
    <scope>NUCLEOTIDE SEQUENCE [LARGE SCALE GENOMIC DNA]</scope>
    <source>
        <tissue evidence="2">Muscle</tissue>
    </source>
</reference>
<feature type="domain" description="CRAL-TRIO" evidence="1">
    <location>
        <begin position="1"/>
        <end position="161"/>
    </location>
</feature>
<evidence type="ECO:0000313" key="3">
    <source>
        <dbReference type="Proteomes" id="UP000324222"/>
    </source>
</evidence>